<comment type="caution">
    <text evidence="1">The sequence shown here is derived from an EMBL/GenBank/DDBJ whole genome shotgun (WGS) entry which is preliminary data.</text>
</comment>
<name>A0ACC0GVP8_9ERIC</name>
<evidence type="ECO:0000313" key="2">
    <source>
        <dbReference type="Proteomes" id="UP001060215"/>
    </source>
</evidence>
<dbReference type="EMBL" id="CM045766">
    <property type="protein sequence ID" value="KAI8004688.1"/>
    <property type="molecule type" value="Genomic_DNA"/>
</dbReference>
<evidence type="ECO:0000313" key="1">
    <source>
        <dbReference type="EMBL" id="KAI8004688.1"/>
    </source>
</evidence>
<accession>A0ACC0GVP8</accession>
<dbReference type="Proteomes" id="UP001060215">
    <property type="component" value="Chromosome 9"/>
</dbReference>
<gene>
    <name evidence="1" type="ORF">LOK49_LG08G00689</name>
</gene>
<protein>
    <submittedName>
        <fullName evidence="1">Uncharacterized protein</fullName>
    </submittedName>
</protein>
<proteinExistence type="predicted"/>
<sequence length="166" mass="18497">MVSNSFALESESNPCNLTPEGSLLDIIRNAYDLLSHCDIKIPKIEGNDKYVDSGPPYLIFLHPALGPLWEVTRQKVRDEEQMIGLILSMTLILGVYGAINLQLGSNCSLLITPNPLFVESIKVEQLDEANNGPILYGFYKEPPRDVVTTWSETQSTYIPAHLYKAS</sequence>
<keyword evidence="2" id="KW-1185">Reference proteome</keyword>
<organism evidence="1 2">
    <name type="scientific">Camellia lanceoleosa</name>
    <dbReference type="NCBI Taxonomy" id="1840588"/>
    <lineage>
        <taxon>Eukaryota</taxon>
        <taxon>Viridiplantae</taxon>
        <taxon>Streptophyta</taxon>
        <taxon>Embryophyta</taxon>
        <taxon>Tracheophyta</taxon>
        <taxon>Spermatophyta</taxon>
        <taxon>Magnoliopsida</taxon>
        <taxon>eudicotyledons</taxon>
        <taxon>Gunneridae</taxon>
        <taxon>Pentapetalae</taxon>
        <taxon>asterids</taxon>
        <taxon>Ericales</taxon>
        <taxon>Theaceae</taxon>
        <taxon>Camellia</taxon>
    </lineage>
</organism>
<reference evidence="1 2" key="1">
    <citation type="journal article" date="2022" name="Plant J.">
        <title>Chromosome-level genome of Camellia lanceoleosa provides a valuable resource for understanding genome evolution and self-incompatibility.</title>
        <authorList>
            <person name="Gong W."/>
            <person name="Xiao S."/>
            <person name="Wang L."/>
            <person name="Liao Z."/>
            <person name="Chang Y."/>
            <person name="Mo W."/>
            <person name="Hu G."/>
            <person name="Li W."/>
            <person name="Zhao G."/>
            <person name="Zhu H."/>
            <person name="Hu X."/>
            <person name="Ji K."/>
            <person name="Xiang X."/>
            <person name="Song Q."/>
            <person name="Yuan D."/>
            <person name="Jin S."/>
            <person name="Zhang L."/>
        </authorList>
    </citation>
    <scope>NUCLEOTIDE SEQUENCE [LARGE SCALE GENOMIC DNA]</scope>
    <source>
        <strain evidence="1">SQ_2022a</strain>
    </source>
</reference>